<reference evidence="2 3" key="1">
    <citation type="submission" date="2019-11" db="EMBL/GenBank/DDBJ databases">
        <title>Whole genome sequence of Oryza granulata.</title>
        <authorList>
            <person name="Li W."/>
        </authorList>
    </citation>
    <scope>NUCLEOTIDE SEQUENCE [LARGE SCALE GENOMIC DNA]</scope>
    <source>
        <strain evidence="3">cv. Menghai</strain>
        <tissue evidence="2">Leaf</tissue>
    </source>
</reference>
<evidence type="ECO:0000313" key="2">
    <source>
        <dbReference type="EMBL" id="KAF0933213.1"/>
    </source>
</evidence>
<evidence type="ECO:0000313" key="3">
    <source>
        <dbReference type="Proteomes" id="UP000479710"/>
    </source>
</evidence>
<dbReference type="EMBL" id="SPHZ02000001">
    <property type="protein sequence ID" value="KAF0933213.1"/>
    <property type="molecule type" value="Genomic_DNA"/>
</dbReference>
<feature type="compositionally biased region" description="Polar residues" evidence="1">
    <location>
        <begin position="73"/>
        <end position="82"/>
    </location>
</feature>
<gene>
    <name evidence="2" type="ORF">E2562_016158</name>
</gene>
<feature type="compositionally biased region" description="Basic and acidic residues" evidence="1">
    <location>
        <begin position="93"/>
        <end position="103"/>
    </location>
</feature>
<keyword evidence="3" id="KW-1185">Reference proteome</keyword>
<feature type="region of interest" description="Disordered" evidence="1">
    <location>
        <begin position="73"/>
        <end position="103"/>
    </location>
</feature>
<name>A0A6G1F8N0_9ORYZ</name>
<dbReference type="AlphaFoldDB" id="A0A6G1F8N0"/>
<accession>A0A6G1F8N0</accession>
<comment type="caution">
    <text evidence="2">The sequence shown here is derived from an EMBL/GenBank/DDBJ whole genome shotgun (WGS) entry which is preliminary data.</text>
</comment>
<sequence>MPLPACERLRLCLTSLSRATAAGAPLMPDDASATRAVDSAVSLLRESDAASIVTLVFLSRDATSIMPLHLPLSRNTVASSSTPPSPRSKCSKRAKEEKVNTMD</sequence>
<organism evidence="2 3">
    <name type="scientific">Oryza meyeriana var. granulata</name>
    <dbReference type="NCBI Taxonomy" id="110450"/>
    <lineage>
        <taxon>Eukaryota</taxon>
        <taxon>Viridiplantae</taxon>
        <taxon>Streptophyta</taxon>
        <taxon>Embryophyta</taxon>
        <taxon>Tracheophyta</taxon>
        <taxon>Spermatophyta</taxon>
        <taxon>Magnoliopsida</taxon>
        <taxon>Liliopsida</taxon>
        <taxon>Poales</taxon>
        <taxon>Poaceae</taxon>
        <taxon>BOP clade</taxon>
        <taxon>Oryzoideae</taxon>
        <taxon>Oryzeae</taxon>
        <taxon>Oryzinae</taxon>
        <taxon>Oryza</taxon>
        <taxon>Oryza meyeriana</taxon>
    </lineage>
</organism>
<proteinExistence type="predicted"/>
<dbReference type="Proteomes" id="UP000479710">
    <property type="component" value="Unassembled WGS sequence"/>
</dbReference>
<protein>
    <submittedName>
        <fullName evidence="2">Uncharacterized protein</fullName>
    </submittedName>
</protein>
<evidence type="ECO:0000256" key="1">
    <source>
        <dbReference type="SAM" id="MobiDB-lite"/>
    </source>
</evidence>